<sequence>MITVTFSPETPQQIAALTQAMLAYLGTTTPVEAEAPEAPTEAPKTVVRKLKKPEAPAAETPASTVTLEQVRAKLTELSQGGKAADVKTLIAKFGGTKLTDLKAEQYADVLAAAEAL</sequence>
<name>A0A6J5MG00_9CAUD</name>
<accession>A0A6J5MG00</accession>
<organism evidence="1">
    <name type="scientific">uncultured Caudovirales phage</name>
    <dbReference type="NCBI Taxonomy" id="2100421"/>
    <lineage>
        <taxon>Viruses</taxon>
        <taxon>Duplodnaviria</taxon>
        <taxon>Heunggongvirae</taxon>
        <taxon>Uroviricota</taxon>
        <taxon>Caudoviricetes</taxon>
        <taxon>Peduoviridae</taxon>
        <taxon>Maltschvirus</taxon>
        <taxon>Maltschvirus maltsch</taxon>
    </lineage>
</organism>
<evidence type="ECO:0008006" key="3">
    <source>
        <dbReference type="Google" id="ProtNLM"/>
    </source>
</evidence>
<reference evidence="1" key="1">
    <citation type="submission" date="2020-04" db="EMBL/GenBank/DDBJ databases">
        <authorList>
            <person name="Chiriac C."/>
            <person name="Salcher M."/>
            <person name="Ghai R."/>
            <person name="Kavagutti S V."/>
        </authorList>
    </citation>
    <scope>NUCLEOTIDE SEQUENCE</scope>
</reference>
<gene>
    <name evidence="2" type="ORF">UFOVP1207_59</name>
    <name evidence="1" type="ORF">UFOVP474_63</name>
</gene>
<dbReference type="EMBL" id="LR797155">
    <property type="protein sequence ID" value="CAB4190265.1"/>
    <property type="molecule type" value="Genomic_DNA"/>
</dbReference>
<dbReference type="EMBL" id="LR796445">
    <property type="protein sequence ID" value="CAB4145895.1"/>
    <property type="molecule type" value="Genomic_DNA"/>
</dbReference>
<evidence type="ECO:0000313" key="2">
    <source>
        <dbReference type="EMBL" id="CAB4190265.1"/>
    </source>
</evidence>
<proteinExistence type="predicted"/>
<protein>
    <recommendedName>
        <fullName evidence="3">rRNA biogenesis protein rrp5</fullName>
    </recommendedName>
</protein>
<evidence type="ECO:0000313" key="1">
    <source>
        <dbReference type="EMBL" id="CAB4145895.1"/>
    </source>
</evidence>